<evidence type="ECO:0000313" key="3">
    <source>
        <dbReference type="Proteomes" id="UP000499080"/>
    </source>
</evidence>
<dbReference type="Proteomes" id="UP000499080">
    <property type="component" value="Unassembled WGS sequence"/>
</dbReference>
<organism evidence="2 3">
    <name type="scientific">Araneus ventricosus</name>
    <name type="common">Orbweaver spider</name>
    <name type="synonym">Epeira ventricosa</name>
    <dbReference type="NCBI Taxonomy" id="182803"/>
    <lineage>
        <taxon>Eukaryota</taxon>
        <taxon>Metazoa</taxon>
        <taxon>Ecdysozoa</taxon>
        <taxon>Arthropoda</taxon>
        <taxon>Chelicerata</taxon>
        <taxon>Arachnida</taxon>
        <taxon>Araneae</taxon>
        <taxon>Araneomorphae</taxon>
        <taxon>Entelegynae</taxon>
        <taxon>Araneoidea</taxon>
        <taxon>Araneidae</taxon>
        <taxon>Araneus</taxon>
    </lineage>
</organism>
<reference evidence="2 3" key="1">
    <citation type="journal article" date="2019" name="Sci. Rep.">
        <title>Orb-weaving spider Araneus ventricosus genome elucidates the spidroin gene catalogue.</title>
        <authorList>
            <person name="Kono N."/>
            <person name="Nakamura H."/>
            <person name="Ohtoshi R."/>
            <person name="Moran D.A.P."/>
            <person name="Shinohara A."/>
            <person name="Yoshida Y."/>
            <person name="Fujiwara M."/>
            <person name="Mori M."/>
            <person name="Tomita M."/>
            <person name="Arakawa K."/>
        </authorList>
    </citation>
    <scope>NUCLEOTIDE SEQUENCE [LARGE SCALE GENOMIC DNA]</scope>
</reference>
<name>A0A4Y2QE57_ARAVE</name>
<dbReference type="EMBL" id="BGPR01138150">
    <property type="protein sequence ID" value="GBN61512.1"/>
    <property type="molecule type" value="Genomic_DNA"/>
</dbReference>
<comment type="caution">
    <text evidence="2">The sequence shown here is derived from an EMBL/GenBank/DDBJ whole genome shotgun (WGS) entry which is preliminary data.</text>
</comment>
<protein>
    <submittedName>
        <fullName evidence="2">Uncharacterized protein</fullName>
    </submittedName>
</protein>
<accession>A0A4Y2QE57</accession>
<evidence type="ECO:0000313" key="2">
    <source>
        <dbReference type="EMBL" id="GBN61512.1"/>
    </source>
</evidence>
<feature type="non-terminal residue" evidence="2">
    <location>
        <position position="1"/>
    </location>
</feature>
<dbReference type="AlphaFoldDB" id="A0A4Y2QE57"/>
<evidence type="ECO:0000256" key="1">
    <source>
        <dbReference type="SAM" id="MobiDB-lite"/>
    </source>
</evidence>
<gene>
    <name evidence="2" type="ORF">AVEN_9742_1</name>
</gene>
<keyword evidence="3" id="KW-1185">Reference proteome</keyword>
<feature type="compositionally biased region" description="Polar residues" evidence="1">
    <location>
        <begin position="60"/>
        <end position="80"/>
    </location>
</feature>
<feature type="region of interest" description="Disordered" evidence="1">
    <location>
        <begin position="38"/>
        <end position="80"/>
    </location>
</feature>
<proteinExistence type="predicted"/>
<sequence length="80" mass="8667">KRNELSCQLSSSLDDRDVVDIHDDISRCSHPLAVHQAVGPHRRLLRRGGSAEGEGRGRDSNSSCIFINGSSSRSPPVSRA</sequence>